<gene>
    <name evidence="2" type="ORF">KSX_94590</name>
</gene>
<feature type="domain" description="HTH cro/C1-type" evidence="1">
    <location>
        <begin position="2"/>
        <end position="30"/>
    </location>
</feature>
<organism evidence="2 3">
    <name type="scientific">Ktedonospora formicarum</name>
    <dbReference type="NCBI Taxonomy" id="2778364"/>
    <lineage>
        <taxon>Bacteria</taxon>
        <taxon>Bacillati</taxon>
        <taxon>Chloroflexota</taxon>
        <taxon>Ktedonobacteria</taxon>
        <taxon>Ktedonobacterales</taxon>
        <taxon>Ktedonobacteraceae</taxon>
        <taxon>Ktedonospora</taxon>
    </lineage>
</organism>
<dbReference type="CDD" id="cd00093">
    <property type="entry name" value="HTH_XRE"/>
    <property type="match status" value="1"/>
</dbReference>
<dbReference type="InterPro" id="IPR010982">
    <property type="entry name" value="Lambda_DNA-bd_dom_sf"/>
</dbReference>
<dbReference type="PROSITE" id="PS50943">
    <property type="entry name" value="HTH_CROC1"/>
    <property type="match status" value="1"/>
</dbReference>
<comment type="caution">
    <text evidence="2">The sequence shown here is derived from an EMBL/GenBank/DDBJ whole genome shotgun (WGS) entry which is preliminary data.</text>
</comment>
<accession>A0A8J3MYU5</accession>
<sequence>MLKQARRVRGYSQVEVADKLGVAVTTISRWGTVFGSFVLCFRLLEIQP</sequence>
<dbReference type="Proteomes" id="UP000612362">
    <property type="component" value="Unassembled WGS sequence"/>
</dbReference>
<evidence type="ECO:0000259" key="1">
    <source>
        <dbReference type="PROSITE" id="PS50943"/>
    </source>
</evidence>
<dbReference type="GO" id="GO:0003677">
    <property type="term" value="F:DNA binding"/>
    <property type="evidence" value="ECO:0007669"/>
    <property type="project" value="InterPro"/>
</dbReference>
<dbReference type="EMBL" id="BNJF01000011">
    <property type="protein sequence ID" value="GHO51296.1"/>
    <property type="molecule type" value="Genomic_DNA"/>
</dbReference>
<dbReference type="SUPFAM" id="SSF47413">
    <property type="entry name" value="lambda repressor-like DNA-binding domains"/>
    <property type="match status" value="1"/>
</dbReference>
<name>A0A8J3MYU5_9CHLR</name>
<dbReference type="InterPro" id="IPR001387">
    <property type="entry name" value="Cro/C1-type_HTH"/>
</dbReference>
<protein>
    <recommendedName>
        <fullName evidence="1">HTH cro/C1-type domain-containing protein</fullName>
    </recommendedName>
</protein>
<dbReference type="Gene3D" id="1.10.260.40">
    <property type="entry name" value="lambda repressor-like DNA-binding domains"/>
    <property type="match status" value="1"/>
</dbReference>
<reference evidence="2" key="1">
    <citation type="submission" date="2020-10" db="EMBL/GenBank/DDBJ databases">
        <title>Taxonomic study of unclassified bacteria belonging to the class Ktedonobacteria.</title>
        <authorList>
            <person name="Yabe S."/>
            <person name="Wang C.M."/>
            <person name="Zheng Y."/>
            <person name="Sakai Y."/>
            <person name="Cavaletti L."/>
            <person name="Monciardini P."/>
            <person name="Donadio S."/>
        </authorList>
    </citation>
    <scope>NUCLEOTIDE SEQUENCE</scope>
    <source>
        <strain evidence="2">SOSP1-1</strain>
    </source>
</reference>
<proteinExistence type="predicted"/>
<keyword evidence="3" id="KW-1185">Reference proteome</keyword>
<dbReference type="AlphaFoldDB" id="A0A8J3MYU5"/>
<evidence type="ECO:0000313" key="2">
    <source>
        <dbReference type="EMBL" id="GHO51296.1"/>
    </source>
</evidence>
<dbReference type="Pfam" id="PF01381">
    <property type="entry name" value="HTH_3"/>
    <property type="match status" value="1"/>
</dbReference>
<evidence type="ECO:0000313" key="3">
    <source>
        <dbReference type="Proteomes" id="UP000612362"/>
    </source>
</evidence>